<feature type="region of interest" description="Disordered" evidence="6">
    <location>
        <begin position="446"/>
        <end position="481"/>
    </location>
</feature>
<name>A0A8U0WKT0_9MUSC</name>
<feature type="coiled-coil region" evidence="5">
    <location>
        <begin position="235"/>
        <end position="276"/>
    </location>
</feature>
<dbReference type="SMART" id="SM00333">
    <property type="entry name" value="TUDOR"/>
    <property type="match status" value="5"/>
</dbReference>
<dbReference type="RefSeq" id="XP_037885560.1">
    <property type="nucleotide sequence ID" value="XM_038029632.1"/>
</dbReference>
<keyword evidence="3" id="KW-0862">Zinc</keyword>
<dbReference type="Gene3D" id="2.30.30.140">
    <property type="match status" value="5"/>
</dbReference>
<dbReference type="Gene3D" id="4.10.830.40">
    <property type="match status" value="1"/>
</dbReference>
<dbReference type="SMART" id="SM00336">
    <property type="entry name" value="BBOX"/>
    <property type="match status" value="2"/>
</dbReference>
<dbReference type="CDD" id="cd19769">
    <property type="entry name" value="Bbox2_TRIM16-like"/>
    <property type="match status" value="1"/>
</dbReference>
<dbReference type="Gene3D" id="3.30.40.10">
    <property type="entry name" value="Zinc/RING finger domain, C3HC4 (zinc finger)"/>
    <property type="match status" value="1"/>
</dbReference>
<feature type="compositionally biased region" description="Basic residues" evidence="6">
    <location>
        <begin position="447"/>
        <end position="459"/>
    </location>
</feature>
<feature type="domain" description="RING-type" evidence="7">
    <location>
        <begin position="26"/>
        <end position="77"/>
    </location>
</feature>
<evidence type="ECO:0000259" key="8">
    <source>
        <dbReference type="PROSITE" id="PS50119"/>
    </source>
</evidence>
<dbReference type="Gene3D" id="3.30.160.60">
    <property type="entry name" value="Classic Zinc Finger"/>
    <property type="match status" value="1"/>
</dbReference>
<keyword evidence="5" id="KW-0175">Coiled coil</keyword>
<gene>
    <name evidence="11" type="primary">LOC119635076</name>
</gene>
<dbReference type="InterPro" id="IPR035437">
    <property type="entry name" value="SNase_OB-fold_sf"/>
</dbReference>
<evidence type="ECO:0000313" key="10">
    <source>
        <dbReference type="Proteomes" id="UP000092443"/>
    </source>
</evidence>
<dbReference type="PROSITE" id="PS00518">
    <property type="entry name" value="ZF_RING_1"/>
    <property type="match status" value="1"/>
</dbReference>
<dbReference type="Proteomes" id="UP000092443">
    <property type="component" value="Unplaced"/>
</dbReference>
<dbReference type="InterPro" id="IPR013083">
    <property type="entry name" value="Znf_RING/FYVE/PHD"/>
</dbReference>
<evidence type="ECO:0000256" key="1">
    <source>
        <dbReference type="ARBA" id="ARBA00022723"/>
    </source>
</evidence>
<evidence type="ECO:0000259" key="7">
    <source>
        <dbReference type="PROSITE" id="PS50089"/>
    </source>
</evidence>
<proteinExistence type="predicted"/>
<evidence type="ECO:0000313" key="11">
    <source>
        <dbReference type="RefSeq" id="XP_037885560.1"/>
    </source>
</evidence>
<keyword evidence="2 4" id="KW-0863">Zinc-finger</keyword>
<feature type="compositionally biased region" description="Low complexity" evidence="6">
    <location>
        <begin position="462"/>
        <end position="472"/>
    </location>
</feature>
<feature type="compositionally biased region" description="Acidic residues" evidence="6">
    <location>
        <begin position="1515"/>
        <end position="1528"/>
    </location>
</feature>
<sequence>MLSNVQNNKLFDDKFLANTLRNCRRCPRCRSEYSFAFDKRMGDTNIRSHRPFLLTCGHNMCENCVIHNRRKLECGVCLKPIPIPQSQTTINFRIRQIFDMNFFVMGELNHLKFYRTDGSFNNTLVASADNMGYIAPQCAECDSAVATGKCRQCRVSMCKRCFDSVHKNSKTLQKHLLVPLDEIRGQHNQLPKPKHCKRHNRSSDYYCRMCDVTCCYECARTDHNNHSFCPLIEENKKLMEELASVMENVKLYRDSVQNAQKEIKSMEIQLEEYATKTTEDISNYFLFLHGVLQNEEKRIADKFKKSCNEPQQMLTKTFRKLAESQEVLNSMRTNLEEYHEKPPFDVNLRTVVYICNKQLEKIPCRLQVTKIQDNPFRFDIKKTTFEDLQQYYNYSYTDPKISIKLGVFREDTNSILKSSMLFDKNVIAQYSQKDCTTTATTTTTTTTKKKNKNHKRNKQMKSSNSNSISDSTDSLREDSGSGTSILDDVKIASFVAENSMEHHINVRLTHIQSPNHFYIQDINESQKIRELSEAFSLLFPKNVPKTIKEGNLYMAYNQKDKQWYRGILKKIFPNDIYRLFLVDYGMHLNVPKERLCQMKPHHINIPFAAIRCAIYNIMPANKRWTKAADQLLMEITKNAPARLSIIEKISDRNFLIDLHNEQTKSVRGSFLYTGLGKDRPGFLSFKMQIKTINPDVKEENGLAVTHYFRAGEIFRVAITHIEGPQEFYVIKSDLIHDQRQFQNDLNEYYTSQTNKHEQLYLGSVQMYCVVCLEEFWHRAIIEEIKENGYVMVRLVDKGTRHLINWRQAYVLEERFRKVQEYCLRCALADIEPLQENDYTYTATAIKDFKQMANNPNLRIEICSVRDDDYKVALLVSKKKMDINVGVSLVKNKYGISTGETTQETEITTSVLKNQTAPFELMNNVRSSSNLLNAPTKTSSSDGSSKKVVKKIVKRTPVIITHIVNPGEFYLQLASLSEGTKAFHRQIQETQTRKYKLCTEPEFINKWTVGDACMVYTKFQRASDANNLHENFNLSSNLSDYNEWYRGIVTDIVNDLASKSTYTIFLRDVGTTIQSISADQLFPIDSLLNRVSNAVYLCQLACVEPTGDKSWSLTSIDCFKHFTKKFESLGVTLQSKCSLDKKSLPIVLWGVLTETSDPLAPCITKYTNINYSLVKSGLAHLVEPLDQTQEFNQLEEIELAGDEITLEQWLKSFANNAMLTAIERIADNPTRNSCDGFLCDNASEKYASCNEFSFEYDELSDVLTTGQTVPPQAWLECRRIEKTLFTGFPTYIDYDCIVYIHDCEGHGILERMCLKLGSKYGKMPPPPADYKYAIGQPIVAAYTENDLHKMYRCVVEALPNDCGQWSVRYIDYGNVETVAFESMRPYAPYPNLNAIANQFRIEGIKPKFGAERFPTLALDFIHLNTVARWVTVRVSEDELHKPIRICKIRHGAIDIAHYSIEEGHADSDHSRSRVELNIMKSTRQRNPILFEQNVNNEFVRGSMDNRMDVTGKDDRSSEDDDMHDDNTEDEYEGLDELIERLDNKRKPAFDQFSAMTSSHAINQQDSLVTLQLPKRRMFDENGYAELLNEMKDSELNVDLVDDAFCEDGDKENKIDLENEFDDDSDEDVVFLDHGSENDYYYWQSAKHEDLCEQGQEYVDEQASFSHIERDAGSEFEQFNPNATSTAISHFSGSKFFKQPQLPQSMNNFNCCVVSILKPALFQVFPLHLEYEYREMDMQRTIKRMARVAPPLTKFKPSTVCLARYTKDKRWYRAVICRYSADSKLVEVLYVDYLNSETLPVTDVRECPKELLILPLRTFRVRLHDVKPNPMKPESAIRSALHKLLSRRKLYAVIKKRSTPAPPKCKAHVFGTTQEEDSVAIDSLLPPKSDVMEVILYDSAEFALKGVTIYESLIQDDLFIRI</sequence>
<dbReference type="SUPFAM" id="SSF57845">
    <property type="entry name" value="B-box zinc-binding domain"/>
    <property type="match status" value="1"/>
</dbReference>
<dbReference type="GeneID" id="119635076"/>
<dbReference type="CDD" id="cd19757">
    <property type="entry name" value="Bbox1"/>
    <property type="match status" value="1"/>
</dbReference>
<reference evidence="11" key="1">
    <citation type="submission" date="2025-08" db="UniProtKB">
        <authorList>
            <consortium name="RefSeq"/>
        </authorList>
    </citation>
    <scope>IDENTIFICATION</scope>
    <source>
        <tissue evidence="11">Whole body pupa</tissue>
    </source>
</reference>
<dbReference type="PANTHER" id="PTHR16442">
    <property type="entry name" value="RING FINGER PROTEIN 17"/>
    <property type="match status" value="1"/>
</dbReference>
<feature type="domain" description="B box-type" evidence="8">
    <location>
        <begin position="191"/>
        <end position="231"/>
    </location>
</feature>
<dbReference type="KEGG" id="gfs:119635076"/>
<dbReference type="CDD" id="cd20379">
    <property type="entry name" value="Tudor_dTUD-like"/>
    <property type="match status" value="1"/>
</dbReference>
<dbReference type="PROSITE" id="PS50089">
    <property type="entry name" value="ZF_RING_2"/>
    <property type="match status" value="1"/>
</dbReference>
<accession>A0A8U0WKT0</accession>
<feature type="domain" description="B box-type" evidence="8">
    <location>
        <begin position="138"/>
        <end position="180"/>
    </location>
</feature>
<keyword evidence="1" id="KW-0479">Metal-binding</keyword>
<evidence type="ECO:0000256" key="5">
    <source>
        <dbReference type="SAM" id="Coils"/>
    </source>
</evidence>
<protein>
    <submittedName>
        <fullName evidence="11">Uncharacterized protein LOC119635076 isoform X1</fullName>
    </submittedName>
</protein>
<dbReference type="InterPro" id="IPR017907">
    <property type="entry name" value="Znf_RING_CS"/>
</dbReference>
<keyword evidence="10" id="KW-1185">Reference proteome</keyword>
<dbReference type="Gene3D" id="2.40.50.90">
    <property type="match status" value="5"/>
</dbReference>
<dbReference type="SUPFAM" id="SSF63748">
    <property type="entry name" value="Tudor/PWWP/MBT"/>
    <property type="match status" value="4"/>
</dbReference>
<evidence type="ECO:0000256" key="6">
    <source>
        <dbReference type="SAM" id="MobiDB-lite"/>
    </source>
</evidence>
<feature type="domain" description="Tudor" evidence="9">
    <location>
        <begin position="546"/>
        <end position="605"/>
    </location>
</feature>
<evidence type="ECO:0000256" key="3">
    <source>
        <dbReference type="ARBA" id="ARBA00022833"/>
    </source>
</evidence>
<organism evidence="10 11">
    <name type="scientific">Glossina fuscipes</name>
    <dbReference type="NCBI Taxonomy" id="7396"/>
    <lineage>
        <taxon>Eukaryota</taxon>
        <taxon>Metazoa</taxon>
        <taxon>Ecdysozoa</taxon>
        <taxon>Arthropoda</taxon>
        <taxon>Hexapoda</taxon>
        <taxon>Insecta</taxon>
        <taxon>Pterygota</taxon>
        <taxon>Neoptera</taxon>
        <taxon>Endopterygota</taxon>
        <taxon>Diptera</taxon>
        <taxon>Brachycera</taxon>
        <taxon>Muscomorpha</taxon>
        <taxon>Hippoboscoidea</taxon>
        <taxon>Glossinidae</taxon>
        <taxon>Glossina</taxon>
    </lineage>
</organism>
<dbReference type="PANTHER" id="PTHR16442:SF1">
    <property type="entry name" value="RING FINGER PROTEIN 17"/>
    <property type="match status" value="1"/>
</dbReference>
<feature type="domain" description="Tudor" evidence="9">
    <location>
        <begin position="1752"/>
        <end position="1812"/>
    </location>
</feature>
<dbReference type="PROSITE" id="PS50119">
    <property type="entry name" value="ZF_BBOX"/>
    <property type="match status" value="2"/>
</dbReference>
<feature type="region of interest" description="Disordered" evidence="6">
    <location>
        <begin position="1502"/>
        <end position="1528"/>
    </location>
</feature>
<dbReference type="FunFam" id="2.30.30.140:FF:000018">
    <property type="entry name" value="Serine/threonine-protein kinase 31"/>
    <property type="match status" value="1"/>
</dbReference>
<dbReference type="Pfam" id="PF00567">
    <property type="entry name" value="TUDOR"/>
    <property type="match status" value="4"/>
</dbReference>
<dbReference type="GO" id="GO:0005737">
    <property type="term" value="C:cytoplasm"/>
    <property type="evidence" value="ECO:0007669"/>
    <property type="project" value="UniProtKB-ARBA"/>
</dbReference>
<feature type="compositionally biased region" description="Basic and acidic residues" evidence="6">
    <location>
        <begin position="1502"/>
        <end position="1514"/>
    </location>
</feature>
<dbReference type="InterPro" id="IPR001841">
    <property type="entry name" value="Znf_RING"/>
</dbReference>
<dbReference type="InterPro" id="IPR000315">
    <property type="entry name" value="Znf_B-box"/>
</dbReference>
<evidence type="ECO:0000256" key="4">
    <source>
        <dbReference type="PROSITE-ProRule" id="PRU00024"/>
    </source>
</evidence>
<dbReference type="InterPro" id="IPR002999">
    <property type="entry name" value="Tudor"/>
</dbReference>
<evidence type="ECO:0000259" key="9">
    <source>
        <dbReference type="PROSITE" id="PS50304"/>
    </source>
</evidence>
<dbReference type="PROSITE" id="PS50304">
    <property type="entry name" value="TUDOR"/>
    <property type="match status" value="2"/>
</dbReference>
<evidence type="ECO:0000256" key="2">
    <source>
        <dbReference type="ARBA" id="ARBA00022771"/>
    </source>
</evidence>
<dbReference type="GO" id="GO:0008270">
    <property type="term" value="F:zinc ion binding"/>
    <property type="evidence" value="ECO:0007669"/>
    <property type="project" value="UniProtKB-KW"/>
</dbReference>